<evidence type="ECO:0008006" key="3">
    <source>
        <dbReference type="Google" id="ProtNLM"/>
    </source>
</evidence>
<sequence length="273" mass="31515">MARKKKKLFAAADGTALDVIISSPESAISGVILVYPCIGGTSRMYMVPHGELTARGYTVVEFHPRAHGRSEGQMAMASSLKDLYYLLFSTGLSEYPITAVAHSAGCNALLQVNLSALHLEKVFFVQPVFNFAESMEYMYEIGTDREFLDAISRWTSDREQLEKYLYSKRWLEPAVWYRDRLRQKINAISVNLKLGDFLEDFYIPGFETIDHIHRMRDRLVFYLSTVDRWYPVSTTRQAADTFNIPVVFMENAKDHFHQGCWNDIWNDILDRIR</sequence>
<evidence type="ECO:0000313" key="2">
    <source>
        <dbReference type="Proteomes" id="UP000826725"/>
    </source>
</evidence>
<organism evidence="1 2">
    <name type="scientific">Desulfomarina profundi</name>
    <dbReference type="NCBI Taxonomy" id="2772557"/>
    <lineage>
        <taxon>Bacteria</taxon>
        <taxon>Pseudomonadati</taxon>
        <taxon>Thermodesulfobacteriota</taxon>
        <taxon>Desulfobulbia</taxon>
        <taxon>Desulfobulbales</taxon>
        <taxon>Desulfobulbaceae</taxon>
        <taxon>Desulfomarina</taxon>
    </lineage>
</organism>
<accession>A0A8D5JHI3</accession>
<name>A0A8D5JHI3_9BACT</name>
<evidence type="ECO:0000313" key="1">
    <source>
        <dbReference type="EMBL" id="BCL61474.1"/>
    </source>
</evidence>
<proteinExistence type="predicted"/>
<protein>
    <recommendedName>
        <fullName evidence="3">Alpha/beta hydrolase</fullName>
    </recommendedName>
</protein>
<dbReference type="EMBL" id="AP024086">
    <property type="protein sequence ID" value="BCL61474.1"/>
    <property type="molecule type" value="Genomic_DNA"/>
</dbReference>
<dbReference type="RefSeq" id="WP_228853922.1">
    <property type="nucleotide sequence ID" value="NZ_AP024086.1"/>
</dbReference>
<gene>
    <name evidence="1" type="ORF">DGMP_21670</name>
</gene>
<dbReference type="KEGG" id="dbk:DGMP_21670"/>
<reference evidence="1" key="1">
    <citation type="submission" date="2020-09" db="EMBL/GenBank/DDBJ databases">
        <title>Desulfogranum mesoprofundum gen. nov., sp. nov., a novel mesophilic, sulfate-reducing chemolithoautotroph isolated from a deep-sea hydrothermal vent chimney in the Suiyo Seamount.</title>
        <authorList>
            <person name="Hashimoto Y."/>
            <person name="Nakagawa S."/>
        </authorList>
    </citation>
    <scope>NUCLEOTIDE SEQUENCE</scope>
    <source>
        <strain evidence="1">KT2</strain>
    </source>
</reference>
<keyword evidence="2" id="KW-1185">Reference proteome</keyword>
<dbReference type="Proteomes" id="UP000826725">
    <property type="component" value="Chromosome"/>
</dbReference>
<dbReference type="AlphaFoldDB" id="A0A8D5JHI3"/>